<gene>
    <name evidence="5" type="primary">allA</name>
    <name evidence="5" type="ORF">STARVERO_03502</name>
</gene>
<evidence type="ECO:0000256" key="3">
    <source>
        <dbReference type="ARBA" id="ARBA00023239"/>
    </source>
</evidence>
<keyword evidence="2" id="KW-0659">Purine metabolism</keyword>
<evidence type="ECO:0000256" key="1">
    <source>
        <dbReference type="ARBA" id="ARBA00011738"/>
    </source>
</evidence>
<dbReference type="GO" id="GO:0006144">
    <property type="term" value="P:purine nucleobase metabolic process"/>
    <property type="evidence" value="ECO:0007669"/>
    <property type="project" value="UniProtKB-KW"/>
</dbReference>
<evidence type="ECO:0000256" key="2">
    <source>
        <dbReference type="ARBA" id="ARBA00022631"/>
    </source>
</evidence>
<dbReference type="GO" id="GO:0000256">
    <property type="term" value="P:allantoin catabolic process"/>
    <property type="evidence" value="ECO:0007669"/>
    <property type="project" value="InterPro"/>
</dbReference>
<accession>A0A5S9PTP4</accession>
<dbReference type="RefSeq" id="WP_144341573.1">
    <property type="nucleotide sequence ID" value="NZ_CACSAS010000001.1"/>
</dbReference>
<dbReference type="InterPro" id="IPR011051">
    <property type="entry name" value="RmlC_Cupin_sf"/>
</dbReference>
<dbReference type="InterPro" id="IPR024060">
    <property type="entry name" value="Ureidoglycolate_lyase_dom_sf"/>
</dbReference>
<proteinExistence type="predicted"/>
<dbReference type="PIRSF" id="PIRSF017306">
    <property type="entry name" value="Ureidogly_hydro"/>
    <property type="match status" value="1"/>
</dbReference>
<dbReference type="AlphaFoldDB" id="A0A5S9PTP4"/>
<dbReference type="Pfam" id="PF04115">
    <property type="entry name" value="Ureidogly_lyase"/>
    <property type="match status" value="1"/>
</dbReference>
<dbReference type="Gene3D" id="2.60.120.480">
    <property type="entry name" value="Ureidoglycolate hydrolase"/>
    <property type="match status" value="1"/>
</dbReference>
<dbReference type="CDD" id="cd20298">
    <property type="entry name" value="cupin_UAH"/>
    <property type="match status" value="1"/>
</dbReference>
<dbReference type="EC" id="4.3.2.3" evidence="5"/>
<comment type="subunit">
    <text evidence="1">Homodimer.</text>
</comment>
<comment type="catalytic activity">
    <reaction evidence="4">
        <text>(S)-ureidoglycolate = urea + glyoxylate</text>
        <dbReference type="Rhea" id="RHEA:11304"/>
        <dbReference type="ChEBI" id="CHEBI:16199"/>
        <dbReference type="ChEBI" id="CHEBI:36655"/>
        <dbReference type="ChEBI" id="CHEBI:57296"/>
        <dbReference type="EC" id="4.3.2.3"/>
    </reaction>
</comment>
<dbReference type="GO" id="GO:0050385">
    <property type="term" value="F:ureidoglycolate lyase activity"/>
    <property type="evidence" value="ECO:0007669"/>
    <property type="project" value="UniProtKB-EC"/>
</dbReference>
<name>A0A5S9PTP4_9HYPH</name>
<dbReference type="PANTHER" id="PTHR21221">
    <property type="entry name" value="UREIDOGLYCOLATE HYDROLASE"/>
    <property type="match status" value="1"/>
</dbReference>
<dbReference type="EMBL" id="CACSAS010000001">
    <property type="protein sequence ID" value="CAA0107731.1"/>
    <property type="molecule type" value="Genomic_DNA"/>
</dbReference>
<dbReference type="PANTHER" id="PTHR21221:SF1">
    <property type="entry name" value="UREIDOGLYCOLATE LYASE"/>
    <property type="match status" value="1"/>
</dbReference>
<evidence type="ECO:0000256" key="4">
    <source>
        <dbReference type="ARBA" id="ARBA00047684"/>
    </source>
</evidence>
<reference evidence="5 6" key="1">
    <citation type="submission" date="2019-12" db="EMBL/GenBank/DDBJ databases">
        <authorList>
            <person name="Reyes-Prieto M."/>
        </authorList>
    </citation>
    <scope>NUCLEOTIDE SEQUENCE [LARGE SCALE GENOMIC DNA]</scope>
    <source>
        <strain evidence="5">HF14-78462</strain>
    </source>
</reference>
<evidence type="ECO:0000313" key="5">
    <source>
        <dbReference type="EMBL" id="CAA0107731.1"/>
    </source>
</evidence>
<dbReference type="SUPFAM" id="SSF51182">
    <property type="entry name" value="RmlC-like cupins"/>
    <property type="match status" value="1"/>
</dbReference>
<keyword evidence="6" id="KW-1185">Reference proteome</keyword>
<dbReference type="InterPro" id="IPR007247">
    <property type="entry name" value="Ureidogly_lyase"/>
</dbReference>
<protein>
    <submittedName>
        <fullName evidence="5">Ureidoglycolate lyase</fullName>
        <ecNumber evidence="5">4.3.2.3</ecNumber>
    </submittedName>
</protein>
<dbReference type="Proteomes" id="UP000433050">
    <property type="component" value="Unassembled WGS sequence"/>
</dbReference>
<organism evidence="5 6">
    <name type="scientific">Starkeya nomas</name>
    <dbReference type="NCBI Taxonomy" id="2666134"/>
    <lineage>
        <taxon>Bacteria</taxon>
        <taxon>Pseudomonadati</taxon>
        <taxon>Pseudomonadota</taxon>
        <taxon>Alphaproteobacteria</taxon>
        <taxon>Hyphomicrobiales</taxon>
        <taxon>Xanthobacteraceae</taxon>
        <taxon>Starkeya</taxon>
    </lineage>
</organism>
<keyword evidence="3 5" id="KW-0456">Lyase</keyword>
<evidence type="ECO:0000313" key="6">
    <source>
        <dbReference type="Proteomes" id="UP000433050"/>
    </source>
</evidence>
<dbReference type="InterPro" id="IPR047233">
    <property type="entry name" value="UAH_cupin"/>
</dbReference>
<sequence>MIRAKGEGAPEVPPLPVSTPLFRPYGDVVRLGDAAPRPVNAGTARRHDVADFGSDERRGSRLIVSVFEAEPQRLPRAVRLLERHPCSRQAIIPLGEAAFAFLAALSGLDERPDMATLQAFHCPPGSGVIYGRGVWHSPIIGLHRTGLFLVQSWQDGTATDCEEVAIPAHIVTVV</sequence>
<dbReference type="GO" id="GO:0004848">
    <property type="term" value="F:ureidoglycolate hydrolase activity"/>
    <property type="evidence" value="ECO:0007669"/>
    <property type="project" value="InterPro"/>
</dbReference>